<evidence type="ECO:0000256" key="1">
    <source>
        <dbReference type="ARBA" id="ARBA00022443"/>
    </source>
</evidence>
<evidence type="ECO:0000313" key="6">
    <source>
        <dbReference type="Proteomes" id="UP000814176"/>
    </source>
</evidence>
<dbReference type="Proteomes" id="UP000814176">
    <property type="component" value="Unassembled WGS sequence"/>
</dbReference>
<organism evidence="5 6">
    <name type="scientific">Rhodofomes roseus</name>
    <dbReference type="NCBI Taxonomy" id="34475"/>
    <lineage>
        <taxon>Eukaryota</taxon>
        <taxon>Fungi</taxon>
        <taxon>Dikarya</taxon>
        <taxon>Basidiomycota</taxon>
        <taxon>Agaricomycotina</taxon>
        <taxon>Agaricomycetes</taxon>
        <taxon>Polyporales</taxon>
        <taxon>Rhodofomes</taxon>
    </lineage>
</organism>
<keyword evidence="1 2" id="KW-0728">SH3 domain</keyword>
<dbReference type="InterPro" id="IPR001452">
    <property type="entry name" value="SH3_domain"/>
</dbReference>
<dbReference type="Pfam" id="PF00018">
    <property type="entry name" value="SH3_1"/>
    <property type="match status" value="1"/>
</dbReference>
<proteinExistence type="predicted"/>
<feature type="domain" description="SH3" evidence="4">
    <location>
        <begin position="76"/>
        <end position="147"/>
    </location>
</feature>
<dbReference type="InterPro" id="IPR036028">
    <property type="entry name" value="SH3-like_dom_sf"/>
</dbReference>
<reference evidence="5 6" key="1">
    <citation type="journal article" date="2021" name="Environ. Microbiol.">
        <title>Gene family expansions and transcriptome signatures uncover fungal adaptations to wood decay.</title>
        <authorList>
            <person name="Hage H."/>
            <person name="Miyauchi S."/>
            <person name="Viragh M."/>
            <person name="Drula E."/>
            <person name="Min B."/>
            <person name="Chaduli D."/>
            <person name="Navarro D."/>
            <person name="Favel A."/>
            <person name="Norest M."/>
            <person name="Lesage-Meessen L."/>
            <person name="Balint B."/>
            <person name="Merenyi Z."/>
            <person name="de Eugenio L."/>
            <person name="Morin E."/>
            <person name="Martinez A.T."/>
            <person name="Baldrian P."/>
            <person name="Stursova M."/>
            <person name="Martinez M.J."/>
            <person name="Novotny C."/>
            <person name="Magnuson J.K."/>
            <person name="Spatafora J.W."/>
            <person name="Maurice S."/>
            <person name="Pangilinan J."/>
            <person name="Andreopoulos W."/>
            <person name="LaButti K."/>
            <person name="Hundley H."/>
            <person name="Na H."/>
            <person name="Kuo A."/>
            <person name="Barry K."/>
            <person name="Lipzen A."/>
            <person name="Henrissat B."/>
            <person name="Riley R."/>
            <person name="Ahrendt S."/>
            <person name="Nagy L.G."/>
            <person name="Grigoriev I.V."/>
            <person name="Martin F."/>
            <person name="Rosso M.N."/>
        </authorList>
    </citation>
    <scope>NUCLEOTIDE SEQUENCE [LARGE SCALE GENOMIC DNA]</scope>
    <source>
        <strain evidence="5 6">CIRM-BRFM 1785</strain>
    </source>
</reference>
<comment type="caution">
    <text evidence="5">The sequence shown here is derived from an EMBL/GenBank/DDBJ whole genome shotgun (WGS) entry which is preliminary data.</text>
</comment>
<name>A0ABQ8KRH5_9APHY</name>
<protein>
    <recommendedName>
        <fullName evidence="4">SH3 domain-containing protein</fullName>
    </recommendedName>
</protein>
<evidence type="ECO:0000313" key="5">
    <source>
        <dbReference type="EMBL" id="KAH9841401.1"/>
    </source>
</evidence>
<dbReference type="PROSITE" id="PS50002">
    <property type="entry name" value="SH3"/>
    <property type="match status" value="1"/>
</dbReference>
<dbReference type="RefSeq" id="XP_047782700.1">
    <property type="nucleotide sequence ID" value="XM_047920151.1"/>
</dbReference>
<sequence length="183" mass="20475">MSVRPFSPSEAWQFPKPPESRADDALPASYRRQSRASTRVVSPDSMFESGMSSEYATAPENPFSDPASAEPDTRTSESVDAETALHFARVEMIRRPFVPAMEDEMAVAPGDRVRMLRRFNDGWAYAEKVGTRRRGIIPIDCLRTPSEDLPAFLASKRLSSYRAGSVYAKSEEETGEPYVRFAI</sequence>
<gene>
    <name evidence="5" type="ORF">C8Q71DRAFT_700857</name>
</gene>
<dbReference type="GeneID" id="72000883"/>
<accession>A0ABQ8KRH5</accession>
<dbReference type="SUPFAM" id="SSF50044">
    <property type="entry name" value="SH3-domain"/>
    <property type="match status" value="1"/>
</dbReference>
<feature type="region of interest" description="Disordered" evidence="3">
    <location>
        <begin position="1"/>
        <end position="76"/>
    </location>
</feature>
<evidence type="ECO:0000256" key="3">
    <source>
        <dbReference type="SAM" id="MobiDB-lite"/>
    </source>
</evidence>
<dbReference type="Gene3D" id="2.30.30.40">
    <property type="entry name" value="SH3 Domains"/>
    <property type="match status" value="1"/>
</dbReference>
<evidence type="ECO:0000259" key="4">
    <source>
        <dbReference type="PROSITE" id="PS50002"/>
    </source>
</evidence>
<dbReference type="EMBL" id="JADCUA010000003">
    <property type="protein sequence ID" value="KAH9841401.1"/>
    <property type="molecule type" value="Genomic_DNA"/>
</dbReference>
<keyword evidence="6" id="KW-1185">Reference proteome</keyword>
<evidence type="ECO:0000256" key="2">
    <source>
        <dbReference type="PROSITE-ProRule" id="PRU00192"/>
    </source>
</evidence>